<dbReference type="Pfam" id="PF13472">
    <property type="entry name" value="Lipase_GDSL_2"/>
    <property type="match status" value="1"/>
</dbReference>
<dbReference type="InterPro" id="IPR036514">
    <property type="entry name" value="SGNH_hydro_sf"/>
</dbReference>
<reference evidence="2 3" key="1">
    <citation type="journal article" date="2019" name="J Genomics">
        <title>The Draft Genome of a Hydrogen-producing Cyanobacterium, Arthrospira platensis NIES-46.</title>
        <authorList>
            <person name="Suzuki S."/>
            <person name="Yamaguchi H."/>
            <person name="Kawachi M."/>
        </authorList>
    </citation>
    <scope>NUCLEOTIDE SEQUENCE [LARGE SCALE GENOMIC DNA]</scope>
    <source>
        <strain evidence="2 3">NIES-46</strain>
    </source>
</reference>
<dbReference type="RefSeq" id="WP_234933624.1">
    <property type="nucleotide sequence ID" value="NZ_BIMW01000010.1"/>
</dbReference>
<name>A0A5M3T0K5_LIMPL</name>
<dbReference type="PANTHER" id="PTHR30383">
    <property type="entry name" value="THIOESTERASE 1/PROTEASE 1/LYSOPHOSPHOLIPASE L1"/>
    <property type="match status" value="1"/>
</dbReference>
<dbReference type="Gene3D" id="3.40.50.1110">
    <property type="entry name" value="SGNH hydrolase"/>
    <property type="match status" value="1"/>
</dbReference>
<dbReference type="InterPro" id="IPR013830">
    <property type="entry name" value="SGNH_hydro"/>
</dbReference>
<dbReference type="GeneID" id="301681309"/>
<dbReference type="PANTHER" id="PTHR30383:SF5">
    <property type="entry name" value="SGNH HYDROLASE-TYPE ESTERASE DOMAIN-CONTAINING PROTEIN"/>
    <property type="match status" value="1"/>
</dbReference>
<dbReference type="InterPro" id="IPR051532">
    <property type="entry name" value="Ester_Hydrolysis_Enzymes"/>
</dbReference>
<evidence type="ECO:0000313" key="3">
    <source>
        <dbReference type="Proteomes" id="UP000326169"/>
    </source>
</evidence>
<dbReference type="Proteomes" id="UP000326169">
    <property type="component" value="Unassembled WGS sequence"/>
</dbReference>
<dbReference type="EMBL" id="BIMW01000010">
    <property type="protein sequence ID" value="GCE92297.1"/>
    <property type="molecule type" value="Genomic_DNA"/>
</dbReference>
<feature type="domain" description="SGNH hydrolase-type esterase" evidence="1">
    <location>
        <begin position="62"/>
        <end position="249"/>
    </location>
</feature>
<keyword evidence="3" id="KW-1185">Reference proteome</keyword>
<comment type="caution">
    <text evidence="2">The sequence shown here is derived from an EMBL/GenBank/DDBJ whole genome shotgun (WGS) entry which is preliminary data.</text>
</comment>
<accession>A0A5M3T0K5</accession>
<dbReference type="SUPFAM" id="SSF52266">
    <property type="entry name" value="SGNH hydrolase"/>
    <property type="match status" value="1"/>
</dbReference>
<organism evidence="2 3">
    <name type="scientific">Limnospira platensis NIES-46</name>
    <dbReference type="NCBI Taxonomy" id="1236695"/>
    <lineage>
        <taxon>Bacteria</taxon>
        <taxon>Bacillati</taxon>
        <taxon>Cyanobacteriota</taxon>
        <taxon>Cyanophyceae</taxon>
        <taxon>Oscillatoriophycideae</taxon>
        <taxon>Oscillatoriales</taxon>
        <taxon>Sirenicapillariaceae</taxon>
        <taxon>Limnospira</taxon>
    </lineage>
</organism>
<gene>
    <name evidence="2" type="ORF">NIES46_03360</name>
</gene>
<evidence type="ECO:0000259" key="1">
    <source>
        <dbReference type="Pfam" id="PF13472"/>
    </source>
</evidence>
<proteinExistence type="predicted"/>
<sequence>MSRLSICTLSPLNLLKRCGALPFLMVVATIIGLETSVAVPEPIKADSEQQQSPLSGTNKIVVVGDSITQAGGQYGGYVWLFRRYLNTLYPGESIEIIPSGVSGNKSTDLEARFHQDVLLHRPNLVVINVGVNDVMQSFHKSSESETDPSPLEIYRQKLSAMVKAARARNIRVLLLSPTIIYEDLNSRENIRMVEYINAMRDVAAQNQVQFLDLHTPFRHIIMTYQRYGGRSQNILTRDGIHPNHAGHQIMTYILLRGLGVPEDKIQHLTFD</sequence>
<evidence type="ECO:0000313" key="2">
    <source>
        <dbReference type="EMBL" id="GCE92297.1"/>
    </source>
</evidence>
<protein>
    <submittedName>
        <fullName evidence="2">G-D-S-L family lipolytic protein</fullName>
    </submittedName>
</protein>
<dbReference type="CDD" id="cd01834">
    <property type="entry name" value="SGNH_hydrolase_like_2"/>
    <property type="match status" value="1"/>
</dbReference>